<evidence type="ECO:0000259" key="5">
    <source>
        <dbReference type="Pfam" id="PF01011"/>
    </source>
</evidence>
<name>A0A381ZIS4_9ZZZZ</name>
<accession>A0A381ZIS4</accession>
<protein>
    <recommendedName>
        <fullName evidence="5">Pyrrolo-quinoline quinone repeat domain-containing protein</fullName>
    </recommendedName>
</protein>
<sequence length="699" mass="76044">MNTRQLRFRLFVVLSLAFGSLLAASGGARAQGPGVEGGHWTYLGGDAWHTRYTPADEITRDNFDELTLLWEFDAGSFGPSTSRATPSYVGDKLITVTGERRHVVALNPKTGELLWSFTEPNTHRYEYSMRKGYGKGVAYAEVPGRGDVVFISTPGFFLWALDADTGQPLEGWGQPINIPGFSGTGGVDMVADLIRGWGPWESWDGPYDPYMGIPQAIGYITSSSPPIEVNGTVVVGNSAEQGYNQTRVENVPGDILAYDAATGDFKWKFHVIPRPGEVGHETWESDAWQWTGDISSWAPMTADPELGLVYVVTNGVTIDYYGGHHPGDNLFSTSVIALDAETGERRWHYQLIHHDIWNYDTSQPPLLMDVEVGGRAVKGLFQATKQAFLYALDRETGEPIWPIEERPAPASTVPGEQLSRTQPFPTMPPPFDLQGRDESMLIDYTSEIRERALQVARDNDLFVPLFAPPTVVGDPAGPAWFCPSDAGGANIFGNVAADPTSGLMFIPSTNRCGRHSVMPAVESPLDSPEQTGRDYSEWSNAAGRGARGSRVDQTVDGLPIWKGPDGRIVAYDLNRGEIKWTIPHGDAAQNDQDAIRNHPLLQGVEIDESVYNRGRSGQATLVASPTLLFATGVTADNMSSLFAIDKETGERVGQIELPGLPRYGMSSWEHDGHQVILVQLSGGLAAFGMPAAIPDAGGH</sequence>
<evidence type="ECO:0000256" key="1">
    <source>
        <dbReference type="ARBA" id="ARBA00001931"/>
    </source>
</evidence>
<evidence type="ECO:0000256" key="2">
    <source>
        <dbReference type="ARBA" id="ARBA00008156"/>
    </source>
</evidence>
<dbReference type="PANTHER" id="PTHR32303:SF4">
    <property type="entry name" value="QUINOPROTEIN GLUCOSE DEHYDROGENASE"/>
    <property type="match status" value="1"/>
</dbReference>
<reference evidence="6" key="1">
    <citation type="submission" date="2018-05" db="EMBL/GenBank/DDBJ databases">
        <authorList>
            <person name="Lanie J.A."/>
            <person name="Ng W.-L."/>
            <person name="Kazmierczak K.M."/>
            <person name="Andrzejewski T.M."/>
            <person name="Davidsen T.M."/>
            <person name="Wayne K.J."/>
            <person name="Tettelin H."/>
            <person name="Glass J.I."/>
            <person name="Rusch D."/>
            <person name="Podicherti R."/>
            <person name="Tsui H.-C.T."/>
            <person name="Winkler M.E."/>
        </authorList>
    </citation>
    <scope>NUCLEOTIDE SEQUENCE</scope>
</reference>
<dbReference type="AlphaFoldDB" id="A0A381ZIS4"/>
<dbReference type="InterPro" id="IPR018391">
    <property type="entry name" value="PQQ_b-propeller_rpt"/>
</dbReference>
<dbReference type="Pfam" id="PF01011">
    <property type="entry name" value="PQQ"/>
    <property type="match status" value="1"/>
</dbReference>
<dbReference type="PANTHER" id="PTHR32303">
    <property type="entry name" value="QUINOPROTEIN ALCOHOL DEHYDROGENASE (CYTOCHROME C)"/>
    <property type="match status" value="1"/>
</dbReference>
<organism evidence="6">
    <name type="scientific">marine metagenome</name>
    <dbReference type="NCBI Taxonomy" id="408172"/>
    <lineage>
        <taxon>unclassified sequences</taxon>
        <taxon>metagenomes</taxon>
        <taxon>ecological metagenomes</taxon>
    </lineage>
</organism>
<feature type="region of interest" description="Disordered" evidence="4">
    <location>
        <begin position="405"/>
        <end position="432"/>
    </location>
</feature>
<dbReference type="InterPro" id="IPR011047">
    <property type="entry name" value="Quinoprotein_ADH-like_sf"/>
</dbReference>
<evidence type="ECO:0000256" key="4">
    <source>
        <dbReference type="SAM" id="MobiDB-lite"/>
    </source>
</evidence>
<gene>
    <name evidence="6" type="ORF">METZ01_LOCUS141888</name>
</gene>
<dbReference type="Gene3D" id="2.140.10.10">
    <property type="entry name" value="Quinoprotein alcohol dehydrogenase-like superfamily"/>
    <property type="match status" value="2"/>
</dbReference>
<evidence type="ECO:0000256" key="3">
    <source>
        <dbReference type="ARBA" id="ARBA00023002"/>
    </source>
</evidence>
<comment type="similarity">
    <text evidence="2">Belongs to the bacterial PQQ dehydrogenase family.</text>
</comment>
<proteinExistence type="inferred from homology"/>
<dbReference type="SMART" id="SM00564">
    <property type="entry name" value="PQQ"/>
    <property type="match status" value="7"/>
</dbReference>
<feature type="domain" description="Pyrrolo-quinoline quinone repeat" evidence="5">
    <location>
        <begin position="40"/>
        <end position="676"/>
    </location>
</feature>
<dbReference type="InterPro" id="IPR002372">
    <property type="entry name" value="PQQ_rpt_dom"/>
</dbReference>
<keyword evidence="3" id="KW-0560">Oxidoreductase</keyword>
<dbReference type="SUPFAM" id="SSF50998">
    <property type="entry name" value="Quinoprotein alcohol dehydrogenase-like"/>
    <property type="match status" value="1"/>
</dbReference>
<dbReference type="EMBL" id="UINC01021457">
    <property type="protein sequence ID" value="SVA89034.1"/>
    <property type="molecule type" value="Genomic_DNA"/>
</dbReference>
<dbReference type="GO" id="GO:0016491">
    <property type="term" value="F:oxidoreductase activity"/>
    <property type="evidence" value="ECO:0007669"/>
    <property type="project" value="UniProtKB-KW"/>
</dbReference>
<comment type="cofactor">
    <cofactor evidence="1">
        <name>pyrroloquinoline quinone</name>
        <dbReference type="ChEBI" id="CHEBI:58442"/>
    </cofactor>
</comment>
<evidence type="ECO:0000313" key="6">
    <source>
        <dbReference type="EMBL" id="SVA89034.1"/>
    </source>
</evidence>